<feature type="region of interest" description="Disordered" evidence="1">
    <location>
        <begin position="89"/>
        <end position="108"/>
    </location>
</feature>
<keyword evidence="2" id="KW-0732">Signal</keyword>
<protein>
    <recommendedName>
        <fullName evidence="5">Secreted protein</fullName>
    </recommendedName>
</protein>
<gene>
    <name evidence="3" type="ORF">N656DRAFT_135876</name>
</gene>
<feature type="chain" id="PRO_5042904370" description="Secreted protein" evidence="2">
    <location>
        <begin position="22"/>
        <end position="108"/>
    </location>
</feature>
<dbReference type="Proteomes" id="UP001302812">
    <property type="component" value="Unassembled WGS sequence"/>
</dbReference>
<proteinExistence type="predicted"/>
<dbReference type="EMBL" id="MU853344">
    <property type="protein sequence ID" value="KAK4112018.1"/>
    <property type="molecule type" value="Genomic_DNA"/>
</dbReference>
<reference evidence="3" key="1">
    <citation type="journal article" date="2023" name="Mol. Phylogenet. Evol.">
        <title>Genome-scale phylogeny and comparative genomics of the fungal order Sordariales.</title>
        <authorList>
            <person name="Hensen N."/>
            <person name="Bonometti L."/>
            <person name="Westerberg I."/>
            <person name="Brannstrom I.O."/>
            <person name="Guillou S."/>
            <person name="Cros-Aarteil S."/>
            <person name="Calhoun S."/>
            <person name="Haridas S."/>
            <person name="Kuo A."/>
            <person name="Mondo S."/>
            <person name="Pangilinan J."/>
            <person name="Riley R."/>
            <person name="LaButti K."/>
            <person name="Andreopoulos B."/>
            <person name="Lipzen A."/>
            <person name="Chen C."/>
            <person name="Yan M."/>
            <person name="Daum C."/>
            <person name="Ng V."/>
            <person name="Clum A."/>
            <person name="Steindorff A."/>
            <person name="Ohm R.A."/>
            <person name="Martin F."/>
            <person name="Silar P."/>
            <person name="Natvig D.O."/>
            <person name="Lalanne C."/>
            <person name="Gautier V."/>
            <person name="Ament-Velasquez S.L."/>
            <person name="Kruys A."/>
            <person name="Hutchinson M.I."/>
            <person name="Powell A.J."/>
            <person name="Barry K."/>
            <person name="Miller A.N."/>
            <person name="Grigoriev I.V."/>
            <person name="Debuchy R."/>
            <person name="Gladieux P."/>
            <person name="Hiltunen Thoren M."/>
            <person name="Johannesson H."/>
        </authorList>
    </citation>
    <scope>NUCLEOTIDE SEQUENCE</scope>
    <source>
        <strain evidence="3">CBS 508.74</strain>
    </source>
</reference>
<sequence length="108" mass="12018">MFMTVWATVTWLGSRLQLAIPSKLSCLQSGGVVCLVSTSPDDEPMDPVRCQRASIRILSIDPAVTFHSLYYTVIRLSIRSAVPNSSAHRLRYNTGDEARNGNPRRPDQ</sequence>
<evidence type="ECO:0000256" key="1">
    <source>
        <dbReference type="SAM" id="MobiDB-lite"/>
    </source>
</evidence>
<dbReference type="RefSeq" id="XP_064669588.1">
    <property type="nucleotide sequence ID" value="XM_064808601.1"/>
</dbReference>
<evidence type="ECO:0000256" key="2">
    <source>
        <dbReference type="SAM" id="SignalP"/>
    </source>
</evidence>
<evidence type="ECO:0000313" key="4">
    <source>
        <dbReference type="Proteomes" id="UP001302812"/>
    </source>
</evidence>
<accession>A0AAN6TCS8</accession>
<feature type="signal peptide" evidence="2">
    <location>
        <begin position="1"/>
        <end position="21"/>
    </location>
</feature>
<reference evidence="3" key="2">
    <citation type="submission" date="2023-05" db="EMBL/GenBank/DDBJ databases">
        <authorList>
            <consortium name="Lawrence Berkeley National Laboratory"/>
            <person name="Steindorff A."/>
            <person name="Hensen N."/>
            <person name="Bonometti L."/>
            <person name="Westerberg I."/>
            <person name="Brannstrom I.O."/>
            <person name="Guillou S."/>
            <person name="Cros-Aarteil S."/>
            <person name="Calhoun S."/>
            <person name="Haridas S."/>
            <person name="Kuo A."/>
            <person name="Mondo S."/>
            <person name="Pangilinan J."/>
            <person name="Riley R."/>
            <person name="Labutti K."/>
            <person name="Andreopoulos B."/>
            <person name="Lipzen A."/>
            <person name="Chen C."/>
            <person name="Yanf M."/>
            <person name="Daum C."/>
            <person name="Ng V."/>
            <person name="Clum A."/>
            <person name="Ohm R."/>
            <person name="Martin F."/>
            <person name="Silar P."/>
            <person name="Natvig D."/>
            <person name="Lalanne C."/>
            <person name="Gautier V."/>
            <person name="Ament-Velasquez S.L."/>
            <person name="Kruys A."/>
            <person name="Hutchinson M.I."/>
            <person name="Powell A.J."/>
            <person name="Barry K."/>
            <person name="Miller A.N."/>
            <person name="Grigoriev I.V."/>
            <person name="Debuchy R."/>
            <person name="Gladieux P."/>
            <person name="Thoren M.H."/>
            <person name="Johannesson H."/>
        </authorList>
    </citation>
    <scope>NUCLEOTIDE SEQUENCE</scope>
    <source>
        <strain evidence="3">CBS 508.74</strain>
    </source>
</reference>
<dbReference type="GeneID" id="89932724"/>
<organism evidence="3 4">
    <name type="scientific">Canariomyces notabilis</name>
    <dbReference type="NCBI Taxonomy" id="2074819"/>
    <lineage>
        <taxon>Eukaryota</taxon>
        <taxon>Fungi</taxon>
        <taxon>Dikarya</taxon>
        <taxon>Ascomycota</taxon>
        <taxon>Pezizomycotina</taxon>
        <taxon>Sordariomycetes</taxon>
        <taxon>Sordariomycetidae</taxon>
        <taxon>Sordariales</taxon>
        <taxon>Chaetomiaceae</taxon>
        <taxon>Canariomyces</taxon>
    </lineage>
</organism>
<dbReference type="AlphaFoldDB" id="A0AAN6TCS8"/>
<feature type="compositionally biased region" description="Basic and acidic residues" evidence="1">
    <location>
        <begin position="94"/>
        <end position="108"/>
    </location>
</feature>
<name>A0AAN6TCS8_9PEZI</name>
<keyword evidence="4" id="KW-1185">Reference proteome</keyword>
<evidence type="ECO:0000313" key="3">
    <source>
        <dbReference type="EMBL" id="KAK4112018.1"/>
    </source>
</evidence>
<evidence type="ECO:0008006" key="5">
    <source>
        <dbReference type="Google" id="ProtNLM"/>
    </source>
</evidence>
<comment type="caution">
    <text evidence="3">The sequence shown here is derived from an EMBL/GenBank/DDBJ whole genome shotgun (WGS) entry which is preliminary data.</text>
</comment>